<protein>
    <submittedName>
        <fullName evidence="2">Uncharacterized protein</fullName>
    </submittedName>
</protein>
<feature type="region of interest" description="Disordered" evidence="1">
    <location>
        <begin position="96"/>
        <end position="116"/>
    </location>
</feature>
<feature type="compositionally biased region" description="Polar residues" evidence="1">
    <location>
        <begin position="308"/>
        <end position="322"/>
    </location>
</feature>
<dbReference type="AlphaFoldDB" id="A0A1B6HC60"/>
<reference evidence="2" key="1">
    <citation type="submission" date="2015-11" db="EMBL/GenBank/DDBJ databases">
        <title>De novo transcriptome assembly of four potential Pierce s Disease insect vectors from Arizona vineyards.</title>
        <authorList>
            <person name="Tassone E.E."/>
        </authorList>
    </citation>
    <scope>NUCLEOTIDE SEQUENCE</scope>
</reference>
<feature type="compositionally biased region" description="Acidic residues" evidence="1">
    <location>
        <begin position="469"/>
        <end position="483"/>
    </location>
</feature>
<feature type="compositionally biased region" description="Polar residues" evidence="1">
    <location>
        <begin position="397"/>
        <end position="407"/>
    </location>
</feature>
<feature type="region of interest" description="Disordered" evidence="1">
    <location>
        <begin position="466"/>
        <end position="501"/>
    </location>
</feature>
<feature type="compositionally biased region" description="Basic and acidic residues" evidence="1">
    <location>
        <begin position="1171"/>
        <end position="1186"/>
    </location>
</feature>
<accession>A0A1B6HC60</accession>
<proteinExistence type="predicted"/>
<feature type="region of interest" description="Disordered" evidence="1">
    <location>
        <begin position="555"/>
        <end position="641"/>
    </location>
</feature>
<feature type="region of interest" description="Disordered" evidence="1">
    <location>
        <begin position="660"/>
        <end position="685"/>
    </location>
</feature>
<feature type="compositionally biased region" description="Polar residues" evidence="1">
    <location>
        <begin position="597"/>
        <end position="610"/>
    </location>
</feature>
<sequence length="1186" mass="132639">MFGTKLRTWMETHIVRSRKKQHRNKEDKKSGNCSKIIGGSPPCHIQSNSFERQYGKKSPKHNEDKGVLEVQSTDISIPTKASMSLQNNTIHSTINNLSSPESAYSTGYSTDGTSPGASIPPEYYINIRTGTHYFHSNPGTTGPPLQNPVVGNTFTQAVDKNTACKVGSLIQPPSPVSITVLSPRPGRHKKEDGTKKKVRQNGEQLPESSTEEDIADKQVKVNLTSPQQMSTPKAKNKLIHPMYSSSHRRTESYDESQQSSSLQSQERDSGDSLSAVPSGGYQCSSPYLPGASPRQRNRIRTNPWLGANVSNNGSVPGSRSYNSQGETSSTVGSSSTLSSSGCKQTSDDNSHGCLSPRSKERRRLVKEHLKDVKNCNTSQNSSTAFSPVSKVKKRLNAVTTCSPQPNRSCHHSLRARSPASSSSPSSSPSSASEDEHHGNTSDFSDDDVTLNEMLGKFDESYVYEKETDILSDSDPTDCEDQGEYEDRTDNSNLPESEQHEDFDFIDNGSLVELARSDSECSNKAQLAGHCTYHHLPGYTPDMTRKLTPRLRESMMRRQAVNRNSRDRQSRRSSRNKTSEGRKKIDSPLLSHKRSSTYRKASSQSLDNKNSCEALPEANSPTHLHNRRSKRGDSVPRAGEAPGKYINLNRVLMERLINNQRNGTRSADGTPVSLRKRGSPANYNGKYMKNHYVSNLISSDANFNKRRSSLEDKHGQADLNDDKPRSNSVSVHCHQGINVVSSSPPSVAVGLHDLDKEGDLKYRQLIQEAEHIIEDLQVKTRTDYLSPTFRSKTGMERAKPSSPLVFSVPPSPLSLRYDVYRDGMDTPPRVMEHTNNNSIYEQPMYSLHKEKNNDQEEGLLKTISKTLERIIIRGTSDTNRKLDKSVSDPFAKGKKNFVFQPNGAMFANRGIPGNCVQEGGHYSGYATPNLLRRSSTGNTPSKLSTFSSASKLNQNEITNQSGFRKFFRRPDKYKTTSFDEHLDKHNFPENGFCLNSGFRKPTDESLNKNCDLYQHTAQAKQDIPVHNARYLEMRSPLMDYSPNGNTPTYLNGFQQIPWQHRTSQAERLKHLSDLQQSPKRKTDSPELPFEQKPTLVSFRSFDLGNKNAVGSGYCPQSEPVKRKIYTCSATFEKLQKTLLRKQPEIHPCKDTTKETESIDNSNNRHKSHGLQLRRDRIPEETKVKGQI</sequence>
<feature type="region of interest" description="Disordered" evidence="1">
    <location>
        <begin position="370"/>
        <end position="447"/>
    </location>
</feature>
<feature type="non-terminal residue" evidence="2">
    <location>
        <position position="1186"/>
    </location>
</feature>
<feature type="compositionally biased region" description="Basic and acidic residues" evidence="1">
    <location>
        <begin position="707"/>
        <end position="724"/>
    </location>
</feature>
<feature type="region of interest" description="Disordered" evidence="1">
    <location>
        <begin position="706"/>
        <end position="728"/>
    </location>
</feature>
<name>A0A1B6HC60_9HEMI</name>
<evidence type="ECO:0000256" key="1">
    <source>
        <dbReference type="SAM" id="MobiDB-lite"/>
    </source>
</evidence>
<feature type="region of interest" description="Disordered" evidence="1">
    <location>
        <begin position="15"/>
        <end position="69"/>
    </location>
</feature>
<organism evidence="2">
    <name type="scientific">Homalodisca liturata</name>
    <dbReference type="NCBI Taxonomy" id="320908"/>
    <lineage>
        <taxon>Eukaryota</taxon>
        <taxon>Metazoa</taxon>
        <taxon>Ecdysozoa</taxon>
        <taxon>Arthropoda</taxon>
        <taxon>Hexapoda</taxon>
        <taxon>Insecta</taxon>
        <taxon>Pterygota</taxon>
        <taxon>Neoptera</taxon>
        <taxon>Paraneoptera</taxon>
        <taxon>Hemiptera</taxon>
        <taxon>Auchenorrhyncha</taxon>
        <taxon>Membracoidea</taxon>
        <taxon>Cicadellidae</taxon>
        <taxon>Cicadellinae</taxon>
        <taxon>Proconiini</taxon>
        <taxon>Homalodisca</taxon>
    </lineage>
</organism>
<feature type="region of interest" description="Disordered" evidence="1">
    <location>
        <begin position="1149"/>
        <end position="1186"/>
    </location>
</feature>
<evidence type="ECO:0000313" key="2">
    <source>
        <dbReference type="EMBL" id="JAS72256.1"/>
    </source>
</evidence>
<feature type="compositionally biased region" description="Polar residues" evidence="1">
    <location>
        <begin position="221"/>
        <end position="233"/>
    </location>
</feature>
<dbReference type="EMBL" id="GECU01035450">
    <property type="protein sequence ID" value="JAS72256.1"/>
    <property type="molecule type" value="Transcribed_RNA"/>
</dbReference>
<feature type="compositionally biased region" description="Polar residues" evidence="1">
    <location>
        <begin position="374"/>
        <end position="386"/>
    </location>
</feature>
<feature type="region of interest" description="Disordered" evidence="1">
    <location>
        <begin position="172"/>
        <end position="358"/>
    </location>
</feature>
<gene>
    <name evidence="2" type="ORF">g.8553</name>
</gene>
<feature type="compositionally biased region" description="Basic and acidic residues" evidence="1">
    <location>
        <begin position="576"/>
        <end position="585"/>
    </location>
</feature>
<feature type="compositionally biased region" description="Low complexity" evidence="1">
    <location>
        <begin position="417"/>
        <end position="431"/>
    </location>
</feature>
<feature type="compositionally biased region" description="Low complexity" evidence="1">
    <location>
        <begin position="323"/>
        <end position="341"/>
    </location>
</feature>